<evidence type="ECO:0000313" key="1">
    <source>
        <dbReference type="EMBL" id="KIL78085.1"/>
    </source>
</evidence>
<proteinExistence type="predicted"/>
<dbReference type="Proteomes" id="UP000031982">
    <property type="component" value="Unassembled WGS sequence"/>
</dbReference>
<evidence type="ECO:0008006" key="3">
    <source>
        <dbReference type="Google" id="ProtNLM"/>
    </source>
</evidence>
<gene>
    <name evidence="1" type="ORF">SD77_0686</name>
</gene>
<accession>A0ABR5ATL4</accession>
<reference evidence="1 2" key="1">
    <citation type="submission" date="2015-01" db="EMBL/GenBank/DDBJ databases">
        <title>Genome Assembly of Bacillus badius MTCC 1458.</title>
        <authorList>
            <person name="Verma A."/>
            <person name="Khatri I."/>
            <person name="Mual P."/>
            <person name="Subramanian S."/>
            <person name="Krishnamurthi S."/>
        </authorList>
    </citation>
    <scope>NUCLEOTIDE SEQUENCE [LARGE SCALE GENOMIC DNA]</scope>
    <source>
        <strain evidence="1 2">MTCC 1458</strain>
    </source>
</reference>
<organism evidence="1 2">
    <name type="scientific">Bacillus badius</name>
    <dbReference type="NCBI Taxonomy" id="1455"/>
    <lineage>
        <taxon>Bacteria</taxon>
        <taxon>Bacillati</taxon>
        <taxon>Bacillota</taxon>
        <taxon>Bacilli</taxon>
        <taxon>Bacillales</taxon>
        <taxon>Bacillaceae</taxon>
        <taxon>Pseudobacillus</taxon>
    </lineage>
</organism>
<dbReference type="EMBL" id="JXLP01000010">
    <property type="protein sequence ID" value="KIL78085.1"/>
    <property type="molecule type" value="Genomic_DNA"/>
</dbReference>
<protein>
    <recommendedName>
        <fullName evidence="3">Ribose 5-phosphate isomerase B</fullName>
    </recommendedName>
</protein>
<sequence length="46" mass="5290">MTFGGGFFLLWNRPISIKGRVSAAKQPKKLTMFFHRALTTSRLFCQ</sequence>
<keyword evidence="2" id="KW-1185">Reference proteome</keyword>
<name>A0ABR5ATL4_BACBA</name>
<comment type="caution">
    <text evidence="1">The sequence shown here is derived from an EMBL/GenBank/DDBJ whole genome shotgun (WGS) entry which is preliminary data.</text>
</comment>
<evidence type="ECO:0000313" key="2">
    <source>
        <dbReference type="Proteomes" id="UP000031982"/>
    </source>
</evidence>